<dbReference type="InterPro" id="IPR000792">
    <property type="entry name" value="Tscrpt_reg_LuxR_C"/>
</dbReference>
<name>M3VBJ5_GORML</name>
<reference evidence="2 3" key="1">
    <citation type="submission" date="2013-02" db="EMBL/GenBank/DDBJ databases">
        <title>Whole genome shotgun sequence of Gordonia malaquae NBRC 108250.</title>
        <authorList>
            <person name="Yoshida I."/>
            <person name="Hosoyama A."/>
            <person name="Tsuchikane K."/>
            <person name="Ando Y."/>
            <person name="Baba S."/>
            <person name="Ohji S."/>
            <person name="Hamada M."/>
            <person name="Tamura T."/>
            <person name="Yamazoe A."/>
            <person name="Yamazaki S."/>
            <person name="Fujita N."/>
        </authorList>
    </citation>
    <scope>NUCLEOTIDE SEQUENCE [LARGE SCALE GENOMIC DNA]</scope>
    <source>
        <strain evidence="2 3">NBRC 108250</strain>
    </source>
</reference>
<dbReference type="GO" id="GO:0006355">
    <property type="term" value="P:regulation of DNA-templated transcription"/>
    <property type="evidence" value="ECO:0007669"/>
    <property type="project" value="InterPro"/>
</dbReference>
<protein>
    <recommendedName>
        <fullName evidence="1">HTH luxR-type domain-containing protein</fullName>
    </recommendedName>
</protein>
<proteinExistence type="predicted"/>
<dbReference type="Pfam" id="PF00196">
    <property type="entry name" value="GerE"/>
    <property type="match status" value="1"/>
</dbReference>
<dbReference type="EMBL" id="BAOP01000017">
    <property type="protein sequence ID" value="GAC80373.1"/>
    <property type="molecule type" value="Genomic_DNA"/>
</dbReference>
<dbReference type="Gene3D" id="1.10.10.10">
    <property type="entry name" value="Winged helix-like DNA-binding domain superfamily/Winged helix DNA-binding domain"/>
    <property type="match status" value="1"/>
</dbReference>
<evidence type="ECO:0000313" key="3">
    <source>
        <dbReference type="Proteomes" id="UP000035009"/>
    </source>
</evidence>
<keyword evidence="3" id="KW-1185">Reference proteome</keyword>
<dbReference type="RefSeq" id="WP_008379351.1">
    <property type="nucleotide sequence ID" value="NZ_BAOP01000017.1"/>
</dbReference>
<accession>M3VBJ5</accession>
<dbReference type="PRINTS" id="PR00038">
    <property type="entry name" value="HTHLUXR"/>
</dbReference>
<dbReference type="STRING" id="410332.SAMN04488550_0266"/>
<dbReference type="GO" id="GO:0003677">
    <property type="term" value="F:DNA binding"/>
    <property type="evidence" value="ECO:0007669"/>
    <property type="project" value="InterPro"/>
</dbReference>
<dbReference type="eggNOG" id="COG2197">
    <property type="taxonomic scope" value="Bacteria"/>
</dbReference>
<dbReference type="Proteomes" id="UP000035009">
    <property type="component" value="Unassembled WGS sequence"/>
</dbReference>
<dbReference type="InterPro" id="IPR036388">
    <property type="entry name" value="WH-like_DNA-bd_sf"/>
</dbReference>
<feature type="domain" description="HTH luxR-type" evidence="1">
    <location>
        <begin position="146"/>
        <end position="208"/>
    </location>
</feature>
<gene>
    <name evidence="2" type="ORF">GM1_017_00310</name>
</gene>
<dbReference type="SMART" id="SM00421">
    <property type="entry name" value="HTH_LUXR"/>
    <property type="match status" value="1"/>
</dbReference>
<organism evidence="2 3">
    <name type="scientific">Gordonia malaquae NBRC 108250</name>
    <dbReference type="NCBI Taxonomy" id="1223542"/>
    <lineage>
        <taxon>Bacteria</taxon>
        <taxon>Bacillati</taxon>
        <taxon>Actinomycetota</taxon>
        <taxon>Actinomycetes</taxon>
        <taxon>Mycobacteriales</taxon>
        <taxon>Gordoniaceae</taxon>
        <taxon>Gordonia</taxon>
    </lineage>
</organism>
<dbReference type="InterPro" id="IPR016032">
    <property type="entry name" value="Sig_transdc_resp-reg_C-effctor"/>
</dbReference>
<dbReference type="AlphaFoldDB" id="M3VBJ5"/>
<dbReference type="SUPFAM" id="SSF46894">
    <property type="entry name" value="C-terminal effector domain of the bipartite response regulators"/>
    <property type="match status" value="1"/>
</dbReference>
<comment type="caution">
    <text evidence="2">The sequence shown here is derived from an EMBL/GenBank/DDBJ whole genome shotgun (WGS) entry which is preliminary data.</text>
</comment>
<sequence>MTVSEPDASFSEANRLHRMSAGRRLTSIPTGLPRTERVVGLLGATPLDAVGLDSWLAAMGYRSRVVTGTELRSDPKPPAVVITRDPSALDAGMARHLRHVRFIVVTDRAVAGYPPSVRIVADSSSAPGDVEGLVGAVLGRAPRRAPVRLTDRERDVMTTYVMGATVSETASKHFIAEATVRTHYQRVTRRYEEAGRAAANKSQLLVRMVADGWIELM</sequence>
<evidence type="ECO:0000259" key="1">
    <source>
        <dbReference type="SMART" id="SM00421"/>
    </source>
</evidence>
<evidence type="ECO:0000313" key="2">
    <source>
        <dbReference type="EMBL" id="GAC80373.1"/>
    </source>
</evidence>